<evidence type="ECO:0000256" key="3">
    <source>
        <dbReference type="ARBA" id="ARBA00022723"/>
    </source>
</evidence>
<comment type="similarity">
    <text evidence="2">Belongs to the HAD-like hydrolase superfamily. CbbY/CbbZ/Gph/YieH family.</text>
</comment>
<keyword evidence="7" id="KW-1185">Reference proteome</keyword>
<evidence type="ECO:0000256" key="1">
    <source>
        <dbReference type="ARBA" id="ARBA00001946"/>
    </source>
</evidence>
<proteinExistence type="inferred from homology"/>
<dbReference type="InterPro" id="IPR023198">
    <property type="entry name" value="PGP-like_dom2"/>
</dbReference>
<dbReference type="SUPFAM" id="SSF56784">
    <property type="entry name" value="HAD-like"/>
    <property type="match status" value="1"/>
</dbReference>
<keyword evidence="5" id="KW-0119">Carbohydrate metabolism</keyword>
<keyword evidence="4" id="KW-0460">Magnesium</keyword>
<dbReference type="GO" id="GO:0046872">
    <property type="term" value="F:metal ion binding"/>
    <property type="evidence" value="ECO:0007669"/>
    <property type="project" value="UniProtKB-KW"/>
</dbReference>
<organism evidence="6 7">
    <name type="scientific">Streptomonospora nanhaiensis</name>
    <dbReference type="NCBI Taxonomy" id="1323731"/>
    <lineage>
        <taxon>Bacteria</taxon>
        <taxon>Bacillati</taxon>
        <taxon>Actinomycetota</taxon>
        <taxon>Actinomycetes</taxon>
        <taxon>Streptosporangiales</taxon>
        <taxon>Nocardiopsidaceae</taxon>
        <taxon>Streptomonospora</taxon>
    </lineage>
</organism>
<evidence type="ECO:0000256" key="5">
    <source>
        <dbReference type="ARBA" id="ARBA00023277"/>
    </source>
</evidence>
<dbReference type="InterPro" id="IPR006439">
    <property type="entry name" value="HAD-SF_hydro_IA"/>
</dbReference>
<dbReference type="RefSeq" id="WP_179766684.1">
    <property type="nucleotide sequence ID" value="NZ_JACCFO010000001.1"/>
</dbReference>
<dbReference type="SFLD" id="SFLDS00003">
    <property type="entry name" value="Haloacid_Dehalogenase"/>
    <property type="match status" value="1"/>
</dbReference>
<dbReference type="NCBIfam" id="TIGR01509">
    <property type="entry name" value="HAD-SF-IA-v3"/>
    <property type="match status" value="1"/>
</dbReference>
<accession>A0A853BKN7</accession>
<dbReference type="PANTHER" id="PTHR46193:SF18">
    <property type="entry name" value="HEXITOL PHOSPHATASE B"/>
    <property type="match status" value="1"/>
</dbReference>
<dbReference type="InterPro" id="IPR036412">
    <property type="entry name" value="HAD-like_sf"/>
</dbReference>
<dbReference type="Pfam" id="PF00702">
    <property type="entry name" value="Hydrolase"/>
    <property type="match status" value="1"/>
</dbReference>
<dbReference type="EMBL" id="JACCFO010000001">
    <property type="protein sequence ID" value="NYI95096.1"/>
    <property type="molecule type" value="Genomic_DNA"/>
</dbReference>
<dbReference type="Gene3D" id="3.40.50.1000">
    <property type="entry name" value="HAD superfamily/HAD-like"/>
    <property type="match status" value="1"/>
</dbReference>
<protein>
    <submittedName>
        <fullName evidence="6">Beta-phosphoglucomutase-like phosphatase (HAD superfamily)</fullName>
    </submittedName>
</protein>
<dbReference type="SFLD" id="SFLDG01129">
    <property type="entry name" value="C1.5:_HAD__Beta-PGM__Phosphata"/>
    <property type="match status" value="1"/>
</dbReference>
<dbReference type="AlphaFoldDB" id="A0A853BKN7"/>
<dbReference type="InterPro" id="IPR051600">
    <property type="entry name" value="Beta-PGM-like"/>
</dbReference>
<dbReference type="GO" id="GO:0003824">
    <property type="term" value="F:catalytic activity"/>
    <property type="evidence" value="ECO:0007669"/>
    <property type="project" value="UniProtKB-ARBA"/>
</dbReference>
<reference evidence="6 7" key="1">
    <citation type="submission" date="2020-07" db="EMBL/GenBank/DDBJ databases">
        <title>Sequencing the genomes of 1000 actinobacteria strains.</title>
        <authorList>
            <person name="Klenk H.-P."/>
        </authorList>
    </citation>
    <scope>NUCLEOTIDE SEQUENCE [LARGE SCALE GENOMIC DNA]</scope>
    <source>
        <strain evidence="6 7">DSM 45927</strain>
    </source>
</reference>
<dbReference type="InterPro" id="IPR023214">
    <property type="entry name" value="HAD_sf"/>
</dbReference>
<dbReference type="Proteomes" id="UP000575985">
    <property type="component" value="Unassembled WGS sequence"/>
</dbReference>
<name>A0A853BKN7_9ACTN</name>
<dbReference type="Gene3D" id="1.10.150.240">
    <property type="entry name" value="Putative phosphatase, domain 2"/>
    <property type="match status" value="1"/>
</dbReference>
<evidence type="ECO:0000256" key="2">
    <source>
        <dbReference type="ARBA" id="ARBA00006171"/>
    </source>
</evidence>
<sequence>MAATRAAIALDEVGGVAFDMDGVVTDTAPVHAAAWKEALDPFLRDYARSAGERIPPFDVHGDYLRYLDGRTRAEGARAFLASRGMASAEGTDRQAPDAAAVALVCERKDAAFLDRVRRFGVAGFASTVALVGELRRAGAATALVSASRNCTAVMEAAGLADLFGVRVDGGDAARLHLPGKPDPALFVEAARRMRVPVARTAVVEDAVAGVEAGARGGFALVIGVDRTGQERELYRHGAHVVVSDLSQVTVVGRSA</sequence>
<gene>
    <name evidence="6" type="ORF">HNR12_001373</name>
</gene>
<evidence type="ECO:0000313" key="6">
    <source>
        <dbReference type="EMBL" id="NYI95096.1"/>
    </source>
</evidence>
<dbReference type="PANTHER" id="PTHR46193">
    <property type="entry name" value="6-PHOSPHOGLUCONATE PHOSPHATASE"/>
    <property type="match status" value="1"/>
</dbReference>
<keyword evidence="3" id="KW-0479">Metal-binding</keyword>
<evidence type="ECO:0000256" key="4">
    <source>
        <dbReference type="ARBA" id="ARBA00022842"/>
    </source>
</evidence>
<comment type="caution">
    <text evidence="6">The sequence shown here is derived from an EMBL/GenBank/DDBJ whole genome shotgun (WGS) entry which is preliminary data.</text>
</comment>
<comment type="cofactor">
    <cofactor evidence="1">
        <name>Mg(2+)</name>
        <dbReference type="ChEBI" id="CHEBI:18420"/>
    </cofactor>
</comment>
<evidence type="ECO:0000313" key="7">
    <source>
        <dbReference type="Proteomes" id="UP000575985"/>
    </source>
</evidence>